<proteinExistence type="predicted"/>
<protein>
    <submittedName>
        <fullName evidence="1">Uncharacterized protein</fullName>
    </submittedName>
</protein>
<gene>
    <name evidence="1" type="ORF">HJG54_06310</name>
</gene>
<reference evidence="1" key="1">
    <citation type="submission" date="2020-05" db="EMBL/GenBank/DDBJ databases">
        <authorList>
            <person name="Zhu T."/>
            <person name="Keshari N."/>
            <person name="Lu X."/>
        </authorList>
    </citation>
    <scope>NUCLEOTIDE SEQUENCE</scope>
    <source>
        <strain evidence="1">NK1-12</strain>
    </source>
</reference>
<organism evidence="1">
    <name type="scientific">Leptolyngbya sp. NK1-12</name>
    <dbReference type="NCBI Taxonomy" id="2547451"/>
    <lineage>
        <taxon>Bacteria</taxon>
        <taxon>Bacillati</taxon>
        <taxon>Cyanobacteriota</taxon>
        <taxon>Cyanophyceae</taxon>
        <taxon>Leptolyngbyales</taxon>
        <taxon>Leptolyngbyaceae</taxon>
        <taxon>Leptolyngbya group</taxon>
        <taxon>Leptolyngbya</taxon>
    </lineage>
</organism>
<evidence type="ECO:0000313" key="1">
    <source>
        <dbReference type="EMBL" id="WNZ22509.1"/>
    </source>
</evidence>
<dbReference type="RefSeq" id="WP_316433971.1">
    <property type="nucleotide sequence ID" value="NZ_CP053586.1"/>
</dbReference>
<dbReference type="EMBL" id="CP053586">
    <property type="protein sequence ID" value="WNZ22509.1"/>
    <property type="molecule type" value="Genomic_DNA"/>
</dbReference>
<sequence length="49" mass="5867">MAKIITSAEYDVLWEEAQQGGELTWQWNEFEGKRSLPRQSEFRQCFKTL</sequence>
<dbReference type="AlphaFoldDB" id="A0AA96WCB6"/>
<name>A0AA96WCB6_9CYAN</name>
<accession>A0AA96WCB6</accession>